<organism evidence="1 2">
    <name type="scientific">Kipferlia bialata</name>
    <dbReference type="NCBI Taxonomy" id="797122"/>
    <lineage>
        <taxon>Eukaryota</taxon>
        <taxon>Metamonada</taxon>
        <taxon>Carpediemonas-like organisms</taxon>
        <taxon>Kipferlia</taxon>
    </lineage>
</organism>
<dbReference type="EMBL" id="BDIP01000781">
    <property type="protein sequence ID" value="GIQ82694.1"/>
    <property type="molecule type" value="Genomic_DNA"/>
</dbReference>
<keyword evidence="2" id="KW-1185">Reference proteome</keyword>
<gene>
    <name evidence="1" type="ORF">KIPB_003874</name>
</gene>
<dbReference type="AlphaFoldDB" id="A0A9K3GG54"/>
<comment type="caution">
    <text evidence="1">The sequence shown here is derived from an EMBL/GenBank/DDBJ whole genome shotgun (WGS) entry which is preliminary data.</text>
</comment>
<dbReference type="Proteomes" id="UP000265618">
    <property type="component" value="Unassembled WGS sequence"/>
</dbReference>
<protein>
    <submittedName>
        <fullName evidence="1">Uncharacterized protein</fullName>
    </submittedName>
</protein>
<evidence type="ECO:0000313" key="2">
    <source>
        <dbReference type="Proteomes" id="UP000265618"/>
    </source>
</evidence>
<proteinExistence type="predicted"/>
<accession>A0A9K3GG54</accession>
<evidence type="ECO:0000313" key="1">
    <source>
        <dbReference type="EMBL" id="GIQ82694.1"/>
    </source>
</evidence>
<sequence>MHACPPLPKKRAPVPNPLFVSELRGLETGLRGYLRRDIFLDPRVYQSGDPELFHALITAIIVEGTALHTALVKRHPDMATDLMHCRDKRFHKALTSLLSTQSVSLPLSLNQWVGAGYALQKTRAVSGVLSAAREAWRQERKGKR</sequence>
<reference evidence="1 2" key="1">
    <citation type="journal article" date="2018" name="PLoS ONE">
        <title>The draft genome of Kipferlia bialata reveals reductive genome evolution in fornicate parasites.</title>
        <authorList>
            <person name="Tanifuji G."/>
            <person name="Takabayashi S."/>
            <person name="Kume K."/>
            <person name="Takagi M."/>
            <person name="Nakayama T."/>
            <person name="Kamikawa R."/>
            <person name="Inagaki Y."/>
            <person name="Hashimoto T."/>
        </authorList>
    </citation>
    <scope>NUCLEOTIDE SEQUENCE [LARGE SCALE GENOMIC DNA]</scope>
    <source>
        <strain evidence="1">NY0173</strain>
    </source>
</reference>
<name>A0A9K3GG54_9EUKA</name>